<dbReference type="Gene3D" id="3.40.50.1820">
    <property type="entry name" value="alpha/beta hydrolase"/>
    <property type="match status" value="1"/>
</dbReference>
<keyword evidence="2" id="KW-0378">Hydrolase</keyword>
<organism evidence="2 3">
    <name type="scientific">Amnimonas aquatica</name>
    <dbReference type="NCBI Taxonomy" id="2094561"/>
    <lineage>
        <taxon>Bacteria</taxon>
        <taxon>Pseudomonadati</taxon>
        <taxon>Pseudomonadota</taxon>
        <taxon>Gammaproteobacteria</taxon>
        <taxon>Moraxellales</taxon>
        <taxon>Moraxellaceae</taxon>
        <taxon>Amnimonas</taxon>
    </lineage>
</organism>
<dbReference type="InterPro" id="IPR000073">
    <property type="entry name" value="AB_hydrolase_1"/>
</dbReference>
<dbReference type="SUPFAM" id="SSF53474">
    <property type="entry name" value="alpha/beta-Hydrolases"/>
    <property type="match status" value="1"/>
</dbReference>
<dbReference type="AlphaFoldDB" id="A0A2P6AR83"/>
<gene>
    <name evidence="2" type="ORF">C5O18_08230</name>
</gene>
<dbReference type="Pfam" id="PF00561">
    <property type="entry name" value="Abhydrolase_1"/>
    <property type="match status" value="1"/>
</dbReference>
<sequence length="213" mass="23612">MSNPIKQALQRAREAREHAGTVAGNALDWVFLRGSLVQSGLTPYETLLSGDPMSLRYYPPPYEDEIPLPDGSLLPVQRERHPVPLVLVPPLGVTTESFDLMPHRSLARYMSARGFHVYLIDWGTPERRHARLRLKDYSLDMFSEAVAEVRRHAGVKDISLMGWCMGGLLSLMYAGASGDQHIRNLITVASPIDFRGSGMPAKLASLVSKPAHL</sequence>
<dbReference type="GO" id="GO:0016787">
    <property type="term" value="F:hydrolase activity"/>
    <property type="evidence" value="ECO:0007669"/>
    <property type="project" value="UniProtKB-KW"/>
</dbReference>
<proteinExistence type="predicted"/>
<evidence type="ECO:0000313" key="3">
    <source>
        <dbReference type="Proteomes" id="UP000243900"/>
    </source>
</evidence>
<dbReference type="PANTHER" id="PTHR36837:SF2">
    <property type="entry name" value="POLY(3-HYDROXYALKANOATE) POLYMERASE SUBUNIT PHAC"/>
    <property type="match status" value="1"/>
</dbReference>
<comment type="caution">
    <text evidence="2">The sequence shown here is derived from an EMBL/GenBank/DDBJ whole genome shotgun (WGS) entry which is preliminary data.</text>
</comment>
<dbReference type="InterPro" id="IPR051321">
    <property type="entry name" value="PHA/PHB_synthase"/>
</dbReference>
<dbReference type="Proteomes" id="UP000243900">
    <property type="component" value="Unassembled WGS sequence"/>
</dbReference>
<keyword evidence="3" id="KW-1185">Reference proteome</keyword>
<reference evidence="3" key="1">
    <citation type="submission" date="2018-02" db="EMBL/GenBank/DDBJ databases">
        <title>Genome sequencing of Solimonas sp. HR-BB.</title>
        <authorList>
            <person name="Lee Y."/>
            <person name="Jeon C.O."/>
        </authorList>
    </citation>
    <scope>NUCLEOTIDE SEQUENCE [LARGE SCALE GENOMIC DNA]</scope>
    <source>
        <strain evidence="3">HR-E</strain>
    </source>
</reference>
<feature type="non-terminal residue" evidence="2">
    <location>
        <position position="213"/>
    </location>
</feature>
<dbReference type="RefSeq" id="WP_146089296.1">
    <property type="nucleotide sequence ID" value="NZ_PTQZ01000224.1"/>
</dbReference>
<dbReference type="InterPro" id="IPR029058">
    <property type="entry name" value="AB_hydrolase_fold"/>
</dbReference>
<dbReference type="EMBL" id="PTQZ01000224">
    <property type="protein sequence ID" value="PQA35023.1"/>
    <property type="molecule type" value="Genomic_DNA"/>
</dbReference>
<accession>A0A2P6AR83</accession>
<name>A0A2P6AR83_9GAMM</name>
<dbReference type="PANTHER" id="PTHR36837">
    <property type="entry name" value="POLY(3-HYDROXYALKANOATE) POLYMERASE SUBUNIT PHAC"/>
    <property type="match status" value="1"/>
</dbReference>
<feature type="domain" description="AB hydrolase-1" evidence="1">
    <location>
        <begin position="102"/>
        <end position="190"/>
    </location>
</feature>
<dbReference type="OrthoDB" id="9767934at2"/>
<evidence type="ECO:0000259" key="1">
    <source>
        <dbReference type="Pfam" id="PF00561"/>
    </source>
</evidence>
<protein>
    <submittedName>
        <fullName evidence="2">Alpha/beta hydrolase</fullName>
    </submittedName>
</protein>
<evidence type="ECO:0000313" key="2">
    <source>
        <dbReference type="EMBL" id="PQA35023.1"/>
    </source>
</evidence>